<dbReference type="PANTHER" id="PTHR21396">
    <property type="entry name" value="39S RIBOSOMAL PROTEIN L43"/>
    <property type="match status" value="1"/>
</dbReference>
<keyword evidence="3" id="KW-0689">Ribosomal protein</keyword>
<dbReference type="InterPro" id="IPR039927">
    <property type="entry name" value="Ribosomal_mL43"/>
</dbReference>
<dbReference type="EMBL" id="JABELV010000122">
    <property type="protein sequence ID" value="KAG7530299.1"/>
    <property type="molecule type" value="Genomic_DNA"/>
</dbReference>
<gene>
    <name evidence="8" type="ORF">FFLO_05132</name>
</gene>
<organism evidence="8 9">
    <name type="scientific">Filobasidium floriforme</name>
    <dbReference type="NCBI Taxonomy" id="5210"/>
    <lineage>
        <taxon>Eukaryota</taxon>
        <taxon>Fungi</taxon>
        <taxon>Dikarya</taxon>
        <taxon>Basidiomycota</taxon>
        <taxon>Agaricomycotina</taxon>
        <taxon>Tremellomycetes</taxon>
        <taxon>Filobasidiales</taxon>
        <taxon>Filobasidiaceae</taxon>
        <taxon>Filobasidium</taxon>
    </lineage>
</organism>
<evidence type="ECO:0000256" key="4">
    <source>
        <dbReference type="ARBA" id="ARBA00023128"/>
    </source>
</evidence>
<dbReference type="InterPro" id="IPR036249">
    <property type="entry name" value="Thioredoxin-like_sf"/>
</dbReference>
<evidence type="ECO:0000256" key="1">
    <source>
        <dbReference type="ARBA" id="ARBA00004173"/>
    </source>
</evidence>
<dbReference type="GO" id="GO:0032543">
    <property type="term" value="P:mitochondrial translation"/>
    <property type="evidence" value="ECO:0007669"/>
    <property type="project" value="InterPro"/>
</dbReference>
<protein>
    <recommendedName>
        <fullName evidence="6">Large ribosomal subunit protein mL43</fullName>
    </recommendedName>
</protein>
<dbReference type="SMART" id="SM00916">
    <property type="entry name" value="L51_S25_CI-B8"/>
    <property type="match status" value="1"/>
</dbReference>
<dbReference type="GO" id="GO:0005762">
    <property type="term" value="C:mitochondrial large ribosomal subunit"/>
    <property type="evidence" value="ECO:0007669"/>
    <property type="project" value="TreeGrafter"/>
</dbReference>
<keyword evidence="5" id="KW-0687">Ribonucleoprotein</keyword>
<evidence type="ECO:0000256" key="6">
    <source>
        <dbReference type="ARBA" id="ARBA00035188"/>
    </source>
</evidence>
<dbReference type="InterPro" id="IPR007741">
    <property type="entry name" value="Ribosomal_mL43/mS25/NADH_DH"/>
</dbReference>
<dbReference type="Pfam" id="PF05047">
    <property type="entry name" value="L51_S25_CI-B8"/>
    <property type="match status" value="1"/>
</dbReference>
<reference evidence="8" key="1">
    <citation type="submission" date="2020-04" db="EMBL/GenBank/DDBJ databases">
        <title>Analysis of mating type loci in Filobasidium floriforme.</title>
        <authorList>
            <person name="Nowrousian M."/>
        </authorList>
    </citation>
    <scope>NUCLEOTIDE SEQUENCE</scope>
    <source>
        <strain evidence="8">CBS 6242</strain>
    </source>
</reference>
<comment type="subcellular location">
    <subcellularLocation>
        <location evidence="1">Mitochondrion</location>
    </subcellularLocation>
</comment>
<evidence type="ECO:0000313" key="9">
    <source>
        <dbReference type="Proteomes" id="UP000812966"/>
    </source>
</evidence>
<name>A0A8K0JI23_9TREE</name>
<accession>A0A8K0JI23</accession>
<keyword evidence="9" id="KW-1185">Reference proteome</keyword>
<evidence type="ECO:0000256" key="3">
    <source>
        <dbReference type="ARBA" id="ARBA00022980"/>
    </source>
</evidence>
<evidence type="ECO:0000256" key="5">
    <source>
        <dbReference type="ARBA" id="ARBA00023274"/>
    </source>
</evidence>
<dbReference type="GO" id="GO:0003735">
    <property type="term" value="F:structural constituent of ribosome"/>
    <property type="evidence" value="ECO:0007669"/>
    <property type="project" value="InterPro"/>
</dbReference>
<evidence type="ECO:0000313" key="8">
    <source>
        <dbReference type="EMBL" id="KAG7530299.1"/>
    </source>
</evidence>
<comment type="similarity">
    <text evidence="2">Belongs to the mitochondrion-specific ribosomal protein mL43 family.</text>
</comment>
<dbReference type="Gene3D" id="3.40.30.10">
    <property type="entry name" value="Glutaredoxin"/>
    <property type="match status" value="1"/>
</dbReference>
<evidence type="ECO:0000259" key="7">
    <source>
        <dbReference type="SMART" id="SM00916"/>
    </source>
</evidence>
<proteinExistence type="inferred from homology"/>
<dbReference type="AlphaFoldDB" id="A0A8K0JI23"/>
<feature type="domain" description="Ribosomal protein/NADH dehydrogenase" evidence="7">
    <location>
        <begin position="63"/>
        <end position="137"/>
    </location>
</feature>
<dbReference type="PANTHER" id="PTHR21396:SF2">
    <property type="entry name" value="LARGE RIBOSOMAL SUBUNIT PROTEIN ML43"/>
    <property type="match status" value="1"/>
</dbReference>
<comment type="caution">
    <text evidence="8">The sequence shown here is derived from an EMBL/GenBank/DDBJ whole genome shotgun (WGS) entry which is preliminary data.</text>
</comment>
<dbReference type="Proteomes" id="UP000812966">
    <property type="component" value="Unassembled WGS sequence"/>
</dbReference>
<sequence>MNLFNSANKALTTCLAGPSSFSARQYGSSATRAASSLAGKSTAVPGYGHFTSPLRKVHLDYHCDSVAQRGLRAFIRDDLVEVAKANPDVEFVVRRLKQGKAALLRGHYVNGRDKVVCVNSLDRQQVANKLELILSSGGGKIKHLKNIQLEAGPGAESARGVWSGIHSEISGEGYRV</sequence>
<keyword evidence="4" id="KW-0496">Mitochondrion</keyword>
<evidence type="ECO:0000256" key="2">
    <source>
        <dbReference type="ARBA" id="ARBA00006073"/>
    </source>
</evidence>
<dbReference type="SUPFAM" id="SSF52833">
    <property type="entry name" value="Thioredoxin-like"/>
    <property type="match status" value="1"/>
</dbReference>